<comment type="subcellular location">
    <subcellularLocation>
        <location evidence="1">Nucleus</location>
    </subcellularLocation>
</comment>
<evidence type="ECO:0000256" key="1">
    <source>
        <dbReference type="ARBA" id="ARBA00004123"/>
    </source>
</evidence>
<dbReference type="SUPFAM" id="SSF52540">
    <property type="entry name" value="P-loop containing nucleoside triphosphate hydrolases"/>
    <property type="match status" value="1"/>
</dbReference>
<dbReference type="Proteomes" id="UP000308549">
    <property type="component" value="Unassembled WGS sequence"/>
</dbReference>
<keyword evidence="4" id="KW-0227">DNA damage</keyword>
<dbReference type="GO" id="GO:0005524">
    <property type="term" value="F:ATP binding"/>
    <property type="evidence" value="ECO:0007669"/>
    <property type="project" value="UniProtKB-KW"/>
</dbReference>
<dbReference type="GO" id="GO:0003682">
    <property type="term" value="F:chromatin binding"/>
    <property type="evidence" value="ECO:0007669"/>
    <property type="project" value="TreeGrafter"/>
</dbReference>
<keyword evidence="3" id="KW-0547">Nucleotide-binding</keyword>
<evidence type="ECO:0000256" key="5">
    <source>
        <dbReference type="ARBA" id="ARBA00022840"/>
    </source>
</evidence>
<evidence type="ECO:0000256" key="4">
    <source>
        <dbReference type="ARBA" id="ARBA00022763"/>
    </source>
</evidence>
<gene>
    <name evidence="10" type="ORF">B0A50_01786</name>
</gene>
<evidence type="ECO:0000256" key="7">
    <source>
        <dbReference type="ARBA" id="ARBA00023306"/>
    </source>
</evidence>
<feature type="compositionally biased region" description="Low complexity" evidence="8">
    <location>
        <begin position="106"/>
        <end position="120"/>
    </location>
</feature>
<reference evidence="10 11" key="1">
    <citation type="submission" date="2017-03" db="EMBL/GenBank/DDBJ databases">
        <title>Genomes of endolithic fungi from Antarctica.</title>
        <authorList>
            <person name="Coleine C."/>
            <person name="Masonjones S."/>
            <person name="Stajich J.E."/>
        </authorList>
    </citation>
    <scope>NUCLEOTIDE SEQUENCE [LARGE SCALE GENOMIC DNA]</scope>
    <source>
        <strain evidence="10 11">CCFEE 6315</strain>
    </source>
</reference>
<accession>A0A4U0U934</accession>
<dbReference type="InterPro" id="IPR004582">
    <property type="entry name" value="Checkpoint_prot_Rad17_Rad24"/>
</dbReference>
<feature type="region of interest" description="Disordered" evidence="8">
    <location>
        <begin position="784"/>
        <end position="840"/>
    </location>
</feature>
<feature type="compositionally biased region" description="Polar residues" evidence="8">
    <location>
        <begin position="94"/>
        <end position="104"/>
    </location>
</feature>
<protein>
    <recommendedName>
        <fullName evidence="9">Checkpoint protein RAD24-like helical bundle domain-containing protein</fullName>
    </recommendedName>
</protein>
<keyword evidence="11" id="KW-1185">Reference proteome</keyword>
<dbReference type="InterPro" id="IPR057927">
    <property type="entry name" value="RAD24-like_helical"/>
</dbReference>
<sequence length="864" mass="94360">MGQPRASRRKVLAISSDEEDETTRPAAAVTSDDDAPVQPTKRASGKLQPVNRPKRVQAPISTPVTQDARSQKSPAKPRTTTKVKDKTAEKEPPRTQSKPIQSFFNAAASRQRQSQPSASPEKAASQDEPEAIHDDSGDGGAAVAMCKGSSVALAMRKRKLQHSLSTEDDSKPPPTASQKFRKTSAEPRTLPFSVVNDDKRPWVVQFAPVDLSELAVHKRKVDDVRQWLESTVSGRRQKVLVLKGAAGTGKTTTIDLLARDMNFRVSEWRNPDAVDTSLDNGQSTASQFEDFVRRAGHSAGLTLSTSAEPYDETVMTQPAETPHSSDGNKQLLLIEEFPNTFSRTSTTLQSFRSTILQYVSASAMVAGNATPIVMVISETLLSTNTAAADSFTAHRLLGPELANHPFVDMIEFNAIAPTILRKALDTIVVKEARKSGRRKAPGPPVLKRLAETGDVRSAISSLEFLCLIGDDGDTWSSKIAFSKTKKTKSEPSMTKSEEEALKLICNRESSLGIFHAVGKVVYNKRLDPSAGQELAHPPSWLPQHRRSKLPESDVDVLIDELGTDTSTFIAALHENYALSCYRSSPEEALDSLNGCIDSVSDADLLCVDRFSHGTRVNSGYATDSLRQDEMAFNVAVRGNLFNLPHPVHRSAPPQSNNKGDAHRMFYPASLKMWKAKEVVQSTLEMLMARMQSLENSGFPRPSFTTASSGARGVESWKHTNELDENIRSTKPDAKTETVKLPGMTKTELLLEYLPLVGQIASARARQSPLTALVDHINSVTHIRGQQSLTLGDDGDADEDADTMPTSEPWSTDKPDSDGRHLTHGRAARGQGKQKPLMEAGGLHTLPEEGEMEKLILEDDDIVDD</sequence>
<proteinExistence type="inferred from homology"/>
<dbReference type="GO" id="GO:0000077">
    <property type="term" value="P:DNA damage checkpoint signaling"/>
    <property type="evidence" value="ECO:0007669"/>
    <property type="project" value="TreeGrafter"/>
</dbReference>
<feature type="region of interest" description="Disordered" evidence="8">
    <location>
        <begin position="158"/>
        <end position="185"/>
    </location>
</feature>
<dbReference type="AlphaFoldDB" id="A0A4U0U934"/>
<dbReference type="GO" id="GO:0003689">
    <property type="term" value="F:DNA clamp loader activity"/>
    <property type="evidence" value="ECO:0007669"/>
    <property type="project" value="TreeGrafter"/>
</dbReference>
<evidence type="ECO:0000256" key="3">
    <source>
        <dbReference type="ARBA" id="ARBA00022741"/>
    </source>
</evidence>
<feature type="compositionally biased region" description="Basic and acidic residues" evidence="8">
    <location>
        <begin position="82"/>
        <end position="93"/>
    </location>
</feature>
<evidence type="ECO:0000256" key="8">
    <source>
        <dbReference type="SAM" id="MobiDB-lite"/>
    </source>
</evidence>
<dbReference type="PANTHER" id="PTHR12172:SF0">
    <property type="entry name" value="CELL CYCLE CHECKPOINT PROTEIN RAD17"/>
    <property type="match status" value="1"/>
</dbReference>
<dbReference type="Pfam" id="PF25812">
    <property type="entry name" value="RAD24_helical"/>
    <property type="match status" value="1"/>
</dbReference>
<feature type="compositionally biased region" description="Basic and acidic residues" evidence="8">
    <location>
        <begin position="810"/>
        <end position="820"/>
    </location>
</feature>
<keyword evidence="6" id="KW-0539">Nucleus</keyword>
<dbReference type="Gene3D" id="3.40.50.300">
    <property type="entry name" value="P-loop containing nucleotide triphosphate hydrolases"/>
    <property type="match status" value="1"/>
</dbReference>
<name>A0A4U0U934_9PEZI</name>
<dbReference type="OrthoDB" id="10265971at2759"/>
<evidence type="ECO:0000256" key="6">
    <source>
        <dbReference type="ARBA" id="ARBA00023242"/>
    </source>
</evidence>
<feature type="region of interest" description="Disordered" evidence="8">
    <location>
        <begin position="1"/>
        <end position="143"/>
    </location>
</feature>
<evidence type="ECO:0000313" key="11">
    <source>
        <dbReference type="Proteomes" id="UP000308549"/>
    </source>
</evidence>
<dbReference type="PANTHER" id="PTHR12172">
    <property type="entry name" value="CELL CYCLE CHECKPOINT PROTEIN RAD17"/>
    <property type="match status" value="1"/>
</dbReference>
<feature type="compositionally biased region" description="Acidic residues" evidence="8">
    <location>
        <begin position="792"/>
        <end position="801"/>
    </location>
</feature>
<evidence type="ECO:0000259" key="9">
    <source>
        <dbReference type="Pfam" id="PF25812"/>
    </source>
</evidence>
<keyword evidence="5" id="KW-0067">ATP-binding</keyword>
<dbReference type="EMBL" id="NAJL01000007">
    <property type="protein sequence ID" value="TKA31708.1"/>
    <property type="molecule type" value="Genomic_DNA"/>
</dbReference>
<feature type="compositionally biased region" description="Basic residues" evidence="8">
    <location>
        <begin position="1"/>
        <end position="11"/>
    </location>
</feature>
<comment type="similarity">
    <text evidence="2">Belongs to the rad17/RAD24 family.</text>
</comment>
<dbReference type="InterPro" id="IPR027417">
    <property type="entry name" value="P-loop_NTPase"/>
</dbReference>
<keyword evidence="7" id="KW-0131">Cell cycle</keyword>
<dbReference type="Pfam" id="PF03215">
    <property type="entry name" value="Rad17"/>
    <property type="match status" value="1"/>
</dbReference>
<dbReference type="GO" id="GO:0006281">
    <property type="term" value="P:DNA repair"/>
    <property type="evidence" value="ECO:0007669"/>
    <property type="project" value="InterPro"/>
</dbReference>
<feature type="domain" description="Checkpoint protein RAD24-like helical bundle" evidence="9">
    <location>
        <begin position="508"/>
        <end position="608"/>
    </location>
</feature>
<feature type="compositionally biased region" description="Polar residues" evidence="8">
    <location>
        <begin position="59"/>
        <end position="73"/>
    </location>
</feature>
<evidence type="ECO:0000313" key="10">
    <source>
        <dbReference type="EMBL" id="TKA31708.1"/>
    </source>
</evidence>
<evidence type="ECO:0000256" key="2">
    <source>
        <dbReference type="ARBA" id="ARBA00006168"/>
    </source>
</evidence>
<dbReference type="GO" id="GO:0005634">
    <property type="term" value="C:nucleus"/>
    <property type="evidence" value="ECO:0007669"/>
    <property type="project" value="UniProtKB-SubCell"/>
</dbReference>
<organism evidence="10 11">
    <name type="scientific">Salinomyces thailandicus</name>
    <dbReference type="NCBI Taxonomy" id="706561"/>
    <lineage>
        <taxon>Eukaryota</taxon>
        <taxon>Fungi</taxon>
        <taxon>Dikarya</taxon>
        <taxon>Ascomycota</taxon>
        <taxon>Pezizomycotina</taxon>
        <taxon>Dothideomycetes</taxon>
        <taxon>Dothideomycetidae</taxon>
        <taxon>Mycosphaerellales</taxon>
        <taxon>Teratosphaeriaceae</taxon>
        <taxon>Salinomyces</taxon>
    </lineage>
</organism>
<comment type="caution">
    <text evidence="10">The sequence shown here is derived from an EMBL/GenBank/DDBJ whole genome shotgun (WGS) entry which is preliminary data.</text>
</comment>
<dbReference type="GO" id="GO:0033314">
    <property type="term" value="P:mitotic DNA replication checkpoint signaling"/>
    <property type="evidence" value="ECO:0007669"/>
    <property type="project" value="TreeGrafter"/>
</dbReference>